<dbReference type="Proteomes" id="UP001497516">
    <property type="component" value="Chromosome 4"/>
</dbReference>
<protein>
    <submittedName>
        <fullName evidence="2">Uncharacterized protein</fullName>
    </submittedName>
</protein>
<dbReference type="AlphaFoldDB" id="A0AAV2ECN0"/>
<gene>
    <name evidence="2" type="ORF">LTRI10_LOCUS24987</name>
</gene>
<keyword evidence="3" id="KW-1185">Reference proteome</keyword>
<name>A0AAV2ECN0_9ROSI</name>
<dbReference type="EMBL" id="OZ034817">
    <property type="protein sequence ID" value="CAL1383731.1"/>
    <property type="molecule type" value="Genomic_DNA"/>
</dbReference>
<organism evidence="2 3">
    <name type="scientific">Linum trigynum</name>
    <dbReference type="NCBI Taxonomy" id="586398"/>
    <lineage>
        <taxon>Eukaryota</taxon>
        <taxon>Viridiplantae</taxon>
        <taxon>Streptophyta</taxon>
        <taxon>Embryophyta</taxon>
        <taxon>Tracheophyta</taxon>
        <taxon>Spermatophyta</taxon>
        <taxon>Magnoliopsida</taxon>
        <taxon>eudicotyledons</taxon>
        <taxon>Gunneridae</taxon>
        <taxon>Pentapetalae</taxon>
        <taxon>rosids</taxon>
        <taxon>fabids</taxon>
        <taxon>Malpighiales</taxon>
        <taxon>Linaceae</taxon>
        <taxon>Linum</taxon>
    </lineage>
</organism>
<sequence length="199" mass="21647">MGRFDAAGPYHEPKWLGWLDMDPERFEEELSLVGQNAPCADPASAENYLVSEPAVGRAARVGPRQEERVGPGWVGPGRGGWSTGRVYRGLTNPSRTGASRGELGRIGSGHMMQGEPEPDQTRGGPNWFEPRLVRSASMDPNMWQGSYGAGYVTGPPVEVPLVVLGEEEDHCSTRTNQGVTRVMTGMVRITLLIGQKRIC</sequence>
<accession>A0AAV2ECN0</accession>
<evidence type="ECO:0000313" key="3">
    <source>
        <dbReference type="Proteomes" id="UP001497516"/>
    </source>
</evidence>
<proteinExistence type="predicted"/>
<feature type="region of interest" description="Disordered" evidence="1">
    <location>
        <begin position="84"/>
        <end position="125"/>
    </location>
</feature>
<evidence type="ECO:0000256" key="1">
    <source>
        <dbReference type="SAM" id="MobiDB-lite"/>
    </source>
</evidence>
<reference evidence="2 3" key="1">
    <citation type="submission" date="2024-04" db="EMBL/GenBank/DDBJ databases">
        <authorList>
            <person name="Fracassetti M."/>
        </authorList>
    </citation>
    <scope>NUCLEOTIDE SEQUENCE [LARGE SCALE GENOMIC DNA]</scope>
</reference>
<evidence type="ECO:0000313" key="2">
    <source>
        <dbReference type="EMBL" id="CAL1383731.1"/>
    </source>
</evidence>